<evidence type="ECO:0000256" key="3">
    <source>
        <dbReference type="ARBA" id="ARBA00022741"/>
    </source>
</evidence>
<comment type="similarity">
    <text evidence="1">Belongs to the ABC transporter superfamily.</text>
</comment>
<evidence type="ECO:0000259" key="5">
    <source>
        <dbReference type="PROSITE" id="PS50893"/>
    </source>
</evidence>
<dbReference type="GO" id="GO:0016887">
    <property type="term" value="F:ATP hydrolysis activity"/>
    <property type="evidence" value="ECO:0007669"/>
    <property type="project" value="InterPro"/>
</dbReference>
<dbReference type="PANTHER" id="PTHR42788:SF13">
    <property type="entry name" value="ALIPHATIC SULFONATES IMPORT ATP-BINDING PROTEIN SSUB"/>
    <property type="match status" value="1"/>
</dbReference>
<accession>A0A2T5JVQ6</accession>
<keyword evidence="7" id="KW-1185">Reference proteome</keyword>
<dbReference type="PROSITE" id="PS00211">
    <property type="entry name" value="ABC_TRANSPORTER_1"/>
    <property type="match status" value="1"/>
</dbReference>
<keyword evidence="4 6" id="KW-0067">ATP-binding</keyword>
<keyword evidence="2" id="KW-0813">Transport</keyword>
<dbReference type="SMART" id="SM00382">
    <property type="entry name" value="AAA"/>
    <property type="match status" value="1"/>
</dbReference>
<feature type="domain" description="ABC transporter" evidence="5">
    <location>
        <begin position="24"/>
        <end position="251"/>
    </location>
</feature>
<dbReference type="InterPro" id="IPR017871">
    <property type="entry name" value="ABC_transporter-like_CS"/>
</dbReference>
<gene>
    <name evidence="6" type="ORF">C8J28_11732</name>
</gene>
<dbReference type="InterPro" id="IPR027417">
    <property type="entry name" value="P-loop_NTPase"/>
</dbReference>
<dbReference type="GO" id="GO:0005524">
    <property type="term" value="F:ATP binding"/>
    <property type="evidence" value="ECO:0007669"/>
    <property type="project" value="UniProtKB-KW"/>
</dbReference>
<dbReference type="AlphaFoldDB" id="A0A2T5JVQ6"/>
<dbReference type="OrthoDB" id="9802264at2"/>
<protein>
    <submittedName>
        <fullName evidence="6">NitT/TauT family transport system ATP-binding protein</fullName>
    </submittedName>
</protein>
<reference evidence="6 7" key="1">
    <citation type="submission" date="2018-04" db="EMBL/GenBank/DDBJ databases">
        <title>Genomic Encyclopedia of Type Strains, Phase III (KMG-III): the genomes of soil and plant-associated and newly described type strains.</title>
        <authorList>
            <person name="Whitman W."/>
        </authorList>
    </citation>
    <scope>NUCLEOTIDE SEQUENCE [LARGE SCALE GENOMIC DNA]</scope>
    <source>
        <strain evidence="6 7">KA25</strain>
    </source>
</reference>
<proteinExistence type="inferred from homology"/>
<dbReference type="CDD" id="cd03293">
    <property type="entry name" value="ABC_NrtD_SsuB_transporters"/>
    <property type="match status" value="1"/>
</dbReference>
<dbReference type="Proteomes" id="UP000244060">
    <property type="component" value="Unassembled WGS sequence"/>
</dbReference>
<sequence length="275" mass="30218">MSNVENILANPVRETVVPAPRPKITAEGAGVRFGSVTAVEDFTTTIREREFVSIIGPSGCGKSTMLYAIAGFLKTTSGVLKVDGQPIVKPGPDRGIVFQEFVLFPWRTVLRNITLGPEIAGLPRAEAEERARKWIRLTGLGGFEDAYPATLSGGMKQRVAIARALTCEPDILLLDEPFGALDVQTKNYVMKDLQDLWIAASKTILMVTHSVQEATLMADRVLILGARPSRIVADVKIDLPHPRDPADPRLGQYRQEVTRILSAEVDRSMKTERSR</sequence>
<dbReference type="Pfam" id="PF00005">
    <property type="entry name" value="ABC_tran"/>
    <property type="match status" value="1"/>
</dbReference>
<keyword evidence="3" id="KW-0547">Nucleotide-binding</keyword>
<dbReference type="InterPro" id="IPR003593">
    <property type="entry name" value="AAA+_ATPase"/>
</dbReference>
<dbReference type="Gene3D" id="3.40.50.300">
    <property type="entry name" value="P-loop containing nucleotide triphosphate hydrolases"/>
    <property type="match status" value="1"/>
</dbReference>
<evidence type="ECO:0000256" key="1">
    <source>
        <dbReference type="ARBA" id="ARBA00005417"/>
    </source>
</evidence>
<dbReference type="PROSITE" id="PS50893">
    <property type="entry name" value="ABC_TRANSPORTER_2"/>
    <property type="match status" value="1"/>
</dbReference>
<comment type="caution">
    <text evidence="6">The sequence shown here is derived from an EMBL/GenBank/DDBJ whole genome shotgun (WGS) entry which is preliminary data.</text>
</comment>
<dbReference type="SUPFAM" id="SSF52540">
    <property type="entry name" value="P-loop containing nucleoside triphosphate hydrolases"/>
    <property type="match status" value="1"/>
</dbReference>
<dbReference type="PANTHER" id="PTHR42788">
    <property type="entry name" value="TAURINE IMPORT ATP-BINDING PROTEIN-RELATED"/>
    <property type="match status" value="1"/>
</dbReference>
<evidence type="ECO:0000313" key="6">
    <source>
        <dbReference type="EMBL" id="PTR14263.1"/>
    </source>
</evidence>
<evidence type="ECO:0000313" key="7">
    <source>
        <dbReference type="Proteomes" id="UP000244060"/>
    </source>
</evidence>
<name>A0A2T5JVQ6_9RHOB</name>
<dbReference type="InterPro" id="IPR050166">
    <property type="entry name" value="ABC_transporter_ATP-bind"/>
</dbReference>
<dbReference type="EMBL" id="QAOT01000017">
    <property type="protein sequence ID" value="PTR14263.1"/>
    <property type="molecule type" value="Genomic_DNA"/>
</dbReference>
<dbReference type="RefSeq" id="WP_108221808.1">
    <property type="nucleotide sequence ID" value="NZ_QAOT01000017.1"/>
</dbReference>
<evidence type="ECO:0000256" key="2">
    <source>
        <dbReference type="ARBA" id="ARBA00022448"/>
    </source>
</evidence>
<organism evidence="6 7">
    <name type="scientific">Cereibacter azotoformans</name>
    <dbReference type="NCBI Taxonomy" id="43057"/>
    <lineage>
        <taxon>Bacteria</taxon>
        <taxon>Pseudomonadati</taxon>
        <taxon>Pseudomonadota</taxon>
        <taxon>Alphaproteobacteria</taxon>
        <taxon>Rhodobacterales</taxon>
        <taxon>Paracoccaceae</taxon>
        <taxon>Cereibacter</taxon>
    </lineage>
</organism>
<dbReference type="InterPro" id="IPR003439">
    <property type="entry name" value="ABC_transporter-like_ATP-bd"/>
</dbReference>
<evidence type="ECO:0000256" key="4">
    <source>
        <dbReference type="ARBA" id="ARBA00022840"/>
    </source>
</evidence>